<keyword evidence="2" id="KW-0472">Membrane</keyword>
<reference evidence="3" key="1">
    <citation type="journal article" date="2020" name="Stud. Mycol.">
        <title>101 Dothideomycetes genomes: a test case for predicting lifestyles and emergence of pathogens.</title>
        <authorList>
            <person name="Haridas S."/>
            <person name="Albert R."/>
            <person name="Binder M."/>
            <person name="Bloem J."/>
            <person name="Labutti K."/>
            <person name="Salamov A."/>
            <person name="Andreopoulos B."/>
            <person name="Baker S."/>
            <person name="Barry K."/>
            <person name="Bills G."/>
            <person name="Bluhm B."/>
            <person name="Cannon C."/>
            <person name="Castanera R."/>
            <person name="Culley D."/>
            <person name="Daum C."/>
            <person name="Ezra D."/>
            <person name="Gonzalez J."/>
            <person name="Henrissat B."/>
            <person name="Kuo A."/>
            <person name="Liang C."/>
            <person name="Lipzen A."/>
            <person name="Lutzoni F."/>
            <person name="Magnuson J."/>
            <person name="Mondo S."/>
            <person name="Nolan M."/>
            <person name="Ohm R."/>
            <person name="Pangilinan J."/>
            <person name="Park H.-J."/>
            <person name="Ramirez L."/>
            <person name="Alfaro M."/>
            <person name="Sun H."/>
            <person name="Tritt A."/>
            <person name="Yoshinaga Y."/>
            <person name="Zwiers L.-H."/>
            <person name="Turgeon B."/>
            <person name="Goodwin S."/>
            <person name="Spatafora J."/>
            <person name="Crous P."/>
            <person name="Grigoriev I."/>
        </authorList>
    </citation>
    <scope>NUCLEOTIDE SEQUENCE</scope>
    <source>
        <strain evidence="3">CBS 207.26</strain>
    </source>
</reference>
<name>A0A6A6DZ48_9PEZI</name>
<feature type="transmembrane region" description="Helical" evidence="2">
    <location>
        <begin position="73"/>
        <end position="92"/>
    </location>
</feature>
<dbReference type="Proteomes" id="UP000800200">
    <property type="component" value="Unassembled WGS sequence"/>
</dbReference>
<feature type="transmembrane region" description="Helical" evidence="2">
    <location>
        <begin position="239"/>
        <end position="260"/>
    </location>
</feature>
<evidence type="ECO:0000313" key="4">
    <source>
        <dbReference type="Proteomes" id="UP000800200"/>
    </source>
</evidence>
<evidence type="ECO:0000256" key="1">
    <source>
        <dbReference type="SAM" id="MobiDB-lite"/>
    </source>
</evidence>
<dbReference type="OrthoDB" id="3010248at2759"/>
<feature type="region of interest" description="Disordered" evidence="1">
    <location>
        <begin position="289"/>
        <end position="311"/>
    </location>
</feature>
<dbReference type="EMBL" id="ML994638">
    <property type="protein sequence ID" value="KAF2184313.1"/>
    <property type="molecule type" value="Genomic_DNA"/>
</dbReference>
<evidence type="ECO:0000256" key="2">
    <source>
        <dbReference type="SAM" id="Phobius"/>
    </source>
</evidence>
<keyword evidence="2" id="KW-1133">Transmembrane helix</keyword>
<accession>A0A6A6DZ48</accession>
<sequence length="334" mass="37757">MISYDECGKLDKIDGVANVSEYKQRFFTSTYTLIKKTHSRRLMRDPNTQVNEDLQDIYEDTSFALAADRSTRFLRVLIAEAFFIATWAIALLRASSSEQNPSNWVNVEAHSIAFSAMYLWVTSAVTMGAVIGAPQTAGAVPRLLQRFEYDIRTLRSGYTPTSFSRRAQGSLFGPGLFWIVFMKDTFFPLSNIALLIVYQWGSMNRCSCWDMWGLAGLVLPEMPEIKATLMSLIKLEFPWVILGAILFQLAFCAVVAWKYWDAVRVFVQRDDGASKLDIWRISSRDRRASAQSQSTTNGAKTLASPVSPPLPCLDRFTWESGPESEYELVPQEDN</sequence>
<gene>
    <name evidence="3" type="ORF">K469DRAFT_688793</name>
</gene>
<organism evidence="3 4">
    <name type="scientific">Zopfia rhizophila CBS 207.26</name>
    <dbReference type="NCBI Taxonomy" id="1314779"/>
    <lineage>
        <taxon>Eukaryota</taxon>
        <taxon>Fungi</taxon>
        <taxon>Dikarya</taxon>
        <taxon>Ascomycota</taxon>
        <taxon>Pezizomycotina</taxon>
        <taxon>Dothideomycetes</taxon>
        <taxon>Dothideomycetes incertae sedis</taxon>
        <taxon>Zopfiaceae</taxon>
        <taxon>Zopfia</taxon>
    </lineage>
</organism>
<keyword evidence="4" id="KW-1185">Reference proteome</keyword>
<feature type="transmembrane region" description="Helical" evidence="2">
    <location>
        <begin position="112"/>
        <end position="133"/>
    </location>
</feature>
<protein>
    <submittedName>
        <fullName evidence="3">Uncharacterized protein</fullName>
    </submittedName>
</protein>
<evidence type="ECO:0000313" key="3">
    <source>
        <dbReference type="EMBL" id="KAF2184313.1"/>
    </source>
</evidence>
<dbReference type="AlphaFoldDB" id="A0A6A6DZ48"/>
<proteinExistence type="predicted"/>
<feature type="transmembrane region" description="Helical" evidence="2">
    <location>
        <begin position="175"/>
        <end position="201"/>
    </location>
</feature>
<keyword evidence="2" id="KW-0812">Transmembrane</keyword>